<evidence type="ECO:0000313" key="1">
    <source>
        <dbReference type="EMBL" id="MBX69452.1"/>
    </source>
</evidence>
<sequence length="32" mass="3636">MQTPLPHLVSNQSHNTLLGISSFLIRSFLKQQ</sequence>
<protein>
    <submittedName>
        <fullName evidence="1">Uncharacterized protein</fullName>
    </submittedName>
</protein>
<accession>A0A2P2QR15</accession>
<name>A0A2P2QR15_RHIMU</name>
<proteinExistence type="predicted"/>
<dbReference type="EMBL" id="GGEC01088968">
    <property type="protein sequence ID" value="MBX69452.1"/>
    <property type="molecule type" value="Transcribed_RNA"/>
</dbReference>
<dbReference type="AlphaFoldDB" id="A0A2P2QR15"/>
<organism evidence="1">
    <name type="scientific">Rhizophora mucronata</name>
    <name type="common">Asiatic mangrove</name>
    <dbReference type="NCBI Taxonomy" id="61149"/>
    <lineage>
        <taxon>Eukaryota</taxon>
        <taxon>Viridiplantae</taxon>
        <taxon>Streptophyta</taxon>
        <taxon>Embryophyta</taxon>
        <taxon>Tracheophyta</taxon>
        <taxon>Spermatophyta</taxon>
        <taxon>Magnoliopsida</taxon>
        <taxon>eudicotyledons</taxon>
        <taxon>Gunneridae</taxon>
        <taxon>Pentapetalae</taxon>
        <taxon>rosids</taxon>
        <taxon>fabids</taxon>
        <taxon>Malpighiales</taxon>
        <taxon>Rhizophoraceae</taxon>
        <taxon>Rhizophora</taxon>
    </lineage>
</organism>
<reference evidence="1" key="1">
    <citation type="submission" date="2018-02" db="EMBL/GenBank/DDBJ databases">
        <title>Rhizophora mucronata_Transcriptome.</title>
        <authorList>
            <person name="Meera S.P."/>
            <person name="Sreeshan A."/>
            <person name="Augustine A."/>
        </authorList>
    </citation>
    <scope>NUCLEOTIDE SEQUENCE</scope>
    <source>
        <tissue evidence="1">Leaf</tissue>
    </source>
</reference>